<dbReference type="AlphaFoldDB" id="A0AA88AB14"/>
<organism evidence="1 2">
    <name type="scientific">Ficus carica</name>
    <name type="common">Common fig</name>
    <dbReference type="NCBI Taxonomy" id="3494"/>
    <lineage>
        <taxon>Eukaryota</taxon>
        <taxon>Viridiplantae</taxon>
        <taxon>Streptophyta</taxon>
        <taxon>Embryophyta</taxon>
        <taxon>Tracheophyta</taxon>
        <taxon>Spermatophyta</taxon>
        <taxon>Magnoliopsida</taxon>
        <taxon>eudicotyledons</taxon>
        <taxon>Gunneridae</taxon>
        <taxon>Pentapetalae</taxon>
        <taxon>rosids</taxon>
        <taxon>fabids</taxon>
        <taxon>Rosales</taxon>
        <taxon>Moraceae</taxon>
        <taxon>Ficeae</taxon>
        <taxon>Ficus</taxon>
    </lineage>
</organism>
<dbReference type="Proteomes" id="UP001187192">
    <property type="component" value="Unassembled WGS sequence"/>
</dbReference>
<name>A0AA88AB14_FICCA</name>
<comment type="caution">
    <text evidence="1">The sequence shown here is derived from an EMBL/GenBank/DDBJ whole genome shotgun (WGS) entry which is preliminary data.</text>
</comment>
<reference evidence="1" key="1">
    <citation type="submission" date="2023-07" db="EMBL/GenBank/DDBJ databases">
        <title>draft genome sequence of fig (Ficus carica).</title>
        <authorList>
            <person name="Takahashi T."/>
            <person name="Nishimura K."/>
        </authorList>
    </citation>
    <scope>NUCLEOTIDE SEQUENCE</scope>
</reference>
<evidence type="ECO:0000313" key="2">
    <source>
        <dbReference type="Proteomes" id="UP001187192"/>
    </source>
</evidence>
<dbReference type="GO" id="GO:0036297">
    <property type="term" value="P:interstrand cross-link repair"/>
    <property type="evidence" value="ECO:0007669"/>
    <property type="project" value="InterPro"/>
</dbReference>
<dbReference type="GO" id="GO:0043240">
    <property type="term" value="C:Fanconi anaemia nuclear complex"/>
    <property type="evidence" value="ECO:0007669"/>
    <property type="project" value="InterPro"/>
</dbReference>
<proteinExistence type="predicted"/>
<evidence type="ECO:0000313" key="1">
    <source>
        <dbReference type="EMBL" id="GMN49055.1"/>
    </source>
</evidence>
<sequence>MGWSHPDISLEDLMKLIKGFVDILILTSGYQSSGRPAHWDPININQAFQWALFFENVLSTLSHLDVYQDSMNELDMALSKITSAPSFPQGLADLSSATLTKARGFLMDHFIYTLPLRDSHLRAFLTATVQTDLDELSVTEHDFLSVYLSKLKLENASTYSVQNRGSCFEDLTSSQDFSSVQEARECNGDSFTKYAVQKLLKRWSAVLDISTIEKSLKTISDNFVYKSWREFDDNLFKEQLKQNDAPVIAEQLFGFMKWNCWKSKNLSYFLDNRTIRMVSGASMIFSAPKIQWAQVLDRISISTESNDDSLRDITELLLLGCIASRWTNVIEHLMSVSYNSVTTSEQYHEVCKLLPGKSHTFESKEEMSSKEKDFLGYLTGKLGGQLRPLWNISPALTAVSIPSWSPLFRFYLSELDIQLREDFSEMRCCSCNQDRKEHND</sequence>
<dbReference type="EMBL" id="BTGU01000029">
    <property type="protein sequence ID" value="GMN49055.1"/>
    <property type="molecule type" value="Genomic_DNA"/>
</dbReference>
<dbReference type="PANTHER" id="PTHR14449">
    <property type="entry name" value="FANCONI ANEMIA GROUP F PROTEIN FANCF"/>
    <property type="match status" value="1"/>
</dbReference>
<gene>
    <name evidence="1" type="ORF">TIFTF001_018216</name>
</gene>
<dbReference type="Pfam" id="PF11107">
    <property type="entry name" value="FANCF"/>
    <property type="match status" value="1"/>
</dbReference>
<accession>A0AA88AB14</accession>
<dbReference type="InterPro" id="IPR035428">
    <property type="entry name" value="FANCF"/>
</dbReference>
<protein>
    <submittedName>
        <fullName evidence="1">Uncharacterized protein</fullName>
    </submittedName>
</protein>
<dbReference type="PANTHER" id="PTHR14449:SF2">
    <property type="entry name" value="FANCONI ANEMIA GROUP F PROTEIN"/>
    <property type="match status" value="1"/>
</dbReference>
<keyword evidence="2" id="KW-1185">Reference proteome</keyword>